<dbReference type="InterPro" id="IPR012338">
    <property type="entry name" value="Beta-lactam/transpept-like"/>
</dbReference>
<dbReference type="Proteomes" id="UP001596267">
    <property type="component" value="Unassembled WGS sequence"/>
</dbReference>
<organism evidence="3 4">
    <name type="scientific">Sporolactobacillus kofuensis</name>
    <dbReference type="NCBI Taxonomy" id="269672"/>
    <lineage>
        <taxon>Bacteria</taxon>
        <taxon>Bacillati</taxon>
        <taxon>Bacillota</taxon>
        <taxon>Bacilli</taxon>
        <taxon>Bacillales</taxon>
        <taxon>Sporolactobacillaceae</taxon>
        <taxon>Sporolactobacillus</taxon>
    </lineage>
</organism>
<comment type="caution">
    <text evidence="3">The sequence shown here is derived from an EMBL/GenBank/DDBJ whole genome shotgun (WGS) entry which is preliminary data.</text>
</comment>
<dbReference type="Pfam" id="PF00144">
    <property type="entry name" value="Beta-lactamase"/>
    <property type="match status" value="1"/>
</dbReference>
<evidence type="ECO:0000256" key="1">
    <source>
        <dbReference type="SAM" id="Phobius"/>
    </source>
</evidence>
<reference evidence="4" key="1">
    <citation type="journal article" date="2019" name="Int. J. Syst. Evol. Microbiol.">
        <title>The Global Catalogue of Microorganisms (GCM) 10K type strain sequencing project: providing services to taxonomists for standard genome sequencing and annotation.</title>
        <authorList>
            <consortium name="The Broad Institute Genomics Platform"/>
            <consortium name="The Broad Institute Genome Sequencing Center for Infectious Disease"/>
            <person name="Wu L."/>
            <person name="Ma J."/>
        </authorList>
    </citation>
    <scope>NUCLEOTIDE SEQUENCE [LARGE SCALE GENOMIC DNA]</scope>
    <source>
        <strain evidence="4">CCUG 42001</strain>
    </source>
</reference>
<keyword evidence="1" id="KW-0812">Transmembrane</keyword>
<accession>A0ABW1WHK6</accession>
<keyword evidence="3" id="KW-0378">Hydrolase</keyword>
<gene>
    <name evidence="3" type="ORF">ACFP7A_13960</name>
</gene>
<keyword evidence="4" id="KW-1185">Reference proteome</keyword>
<dbReference type="Gene3D" id="3.40.710.10">
    <property type="entry name" value="DD-peptidase/beta-lactamase superfamily"/>
    <property type="match status" value="1"/>
</dbReference>
<dbReference type="PANTHER" id="PTHR46825:SF9">
    <property type="entry name" value="BETA-LACTAMASE-RELATED DOMAIN-CONTAINING PROTEIN"/>
    <property type="match status" value="1"/>
</dbReference>
<proteinExistence type="predicted"/>
<dbReference type="EMBL" id="JBHSTQ010000024">
    <property type="protein sequence ID" value="MFC6387684.1"/>
    <property type="molecule type" value="Genomic_DNA"/>
</dbReference>
<sequence>MTKIFKKVQYIICFSLSMFILIKIWIGGINRSSFVSEMSNDVDVNNLFLVSTYENEITKEIYSTVDEFRKEFNVPSIQISLNTKDGYINCSSGYADIEKNEKSSIENVYYLGSLTKIYMHAVMLKLVQDNILTLDDQISNYIDISDKIKNITIRNLINHSSGLFDPLMDNYSLFKTYFLGKKWTKERLIKEVTNKKEYFKPGNGRKYSNIGYILLGIVAEKATGKSFYSLLKELYLDPFNLRNTYYTYMEKFPNEKLVTGYDKDIYQLYNTELMANVEKFPVQLPFASLTAGGILGNSKDVCQFLYKLFESNVLEEKYKRMLRLNFYNCKVENVSYQHRSGFTVGYNNYCGYSKSKHLYFVILTNLSYLHDGNKVYEVLVNKIFKILLKNKLIDNI</sequence>
<dbReference type="RefSeq" id="WP_253077403.1">
    <property type="nucleotide sequence ID" value="NZ_JAMXWN010000021.1"/>
</dbReference>
<feature type="transmembrane region" description="Helical" evidence="1">
    <location>
        <begin position="7"/>
        <end position="26"/>
    </location>
</feature>
<dbReference type="InterPro" id="IPR001466">
    <property type="entry name" value="Beta-lactam-related"/>
</dbReference>
<dbReference type="GO" id="GO:0016787">
    <property type="term" value="F:hydrolase activity"/>
    <property type="evidence" value="ECO:0007669"/>
    <property type="project" value="UniProtKB-KW"/>
</dbReference>
<dbReference type="InterPro" id="IPR050491">
    <property type="entry name" value="AmpC-like"/>
</dbReference>
<evidence type="ECO:0000313" key="3">
    <source>
        <dbReference type="EMBL" id="MFC6387684.1"/>
    </source>
</evidence>
<dbReference type="EC" id="3.-.-.-" evidence="3"/>
<dbReference type="PANTHER" id="PTHR46825">
    <property type="entry name" value="D-ALANYL-D-ALANINE-CARBOXYPEPTIDASE/ENDOPEPTIDASE AMPH"/>
    <property type="match status" value="1"/>
</dbReference>
<keyword evidence="1" id="KW-1133">Transmembrane helix</keyword>
<feature type="domain" description="Beta-lactamase-related" evidence="2">
    <location>
        <begin position="65"/>
        <end position="368"/>
    </location>
</feature>
<protein>
    <submittedName>
        <fullName evidence="3">Serine hydrolase domain-containing protein</fullName>
        <ecNumber evidence="3">3.-.-.-</ecNumber>
    </submittedName>
</protein>
<dbReference type="SUPFAM" id="SSF56601">
    <property type="entry name" value="beta-lactamase/transpeptidase-like"/>
    <property type="match status" value="1"/>
</dbReference>
<keyword evidence="1" id="KW-0472">Membrane</keyword>
<evidence type="ECO:0000313" key="4">
    <source>
        <dbReference type="Proteomes" id="UP001596267"/>
    </source>
</evidence>
<name>A0ABW1WHK6_9BACL</name>
<evidence type="ECO:0000259" key="2">
    <source>
        <dbReference type="Pfam" id="PF00144"/>
    </source>
</evidence>